<dbReference type="GO" id="GO:0008757">
    <property type="term" value="F:S-adenosylmethionine-dependent methyltransferase activity"/>
    <property type="evidence" value="ECO:0007669"/>
    <property type="project" value="UniProtKB-ARBA"/>
</dbReference>
<dbReference type="PANTHER" id="PTHR47739">
    <property type="entry name" value="TRNA1(VAL) (ADENINE(37)-N6)-METHYLTRANSFERASE"/>
    <property type="match status" value="1"/>
</dbReference>
<evidence type="ECO:0000259" key="1">
    <source>
        <dbReference type="Pfam" id="PF05175"/>
    </source>
</evidence>
<evidence type="ECO:0000313" key="3">
    <source>
        <dbReference type="EMBL" id="CAE0047494.1"/>
    </source>
</evidence>
<evidence type="ECO:0000313" key="7">
    <source>
        <dbReference type="EMBL" id="CAE0047515.1"/>
    </source>
</evidence>
<name>A0A7S2ZRN7_9RHOD</name>
<dbReference type="PROSITE" id="PS00092">
    <property type="entry name" value="N6_MTASE"/>
    <property type="match status" value="1"/>
</dbReference>
<dbReference type="InterPro" id="IPR050210">
    <property type="entry name" value="tRNA_Adenine-N(6)_MTase"/>
</dbReference>
<dbReference type="EMBL" id="HBHW01019945">
    <property type="protein sequence ID" value="CAE0047492.1"/>
    <property type="molecule type" value="Transcribed_RNA"/>
</dbReference>
<evidence type="ECO:0000313" key="5">
    <source>
        <dbReference type="EMBL" id="CAE0047502.1"/>
    </source>
</evidence>
<accession>A0A7S2ZRN7</accession>
<dbReference type="SUPFAM" id="SSF53335">
    <property type="entry name" value="S-adenosyl-L-methionine-dependent methyltransferases"/>
    <property type="match status" value="1"/>
</dbReference>
<dbReference type="EMBL" id="HBHW01019952">
    <property type="protein sequence ID" value="CAE0047498.1"/>
    <property type="molecule type" value="Transcribed_RNA"/>
</dbReference>
<dbReference type="InterPro" id="IPR029063">
    <property type="entry name" value="SAM-dependent_MTases_sf"/>
</dbReference>
<dbReference type="Pfam" id="PF05175">
    <property type="entry name" value="MTS"/>
    <property type="match status" value="1"/>
</dbReference>
<dbReference type="EMBL" id="HBHW01019956">
    <property type="protein sequence ID" value="CAE0047502.1"/>
    <property type="molecule type" value="Transcribed_RNA"/>
</dbReference>
<dbReference type="GO" id="GO:0003676">
    <property type="term" value="F:nucleic acid binding"/>
    <property type="evidence" value="ECO:0007669"/>
    <property type="project" value="InterPro"/>
</dbReference>
<feature type="domain" description="Methyltransferase small" evidence="1">
    <location>
        <begin position="141"/>
        <end position="227"/>
    </location>
</feature>
<dbReference type="EMBL" id="HBHW01019948">
    <property type="protein sequence ID" value="CAE0047494.1"/>
    <property type="molecule type" value="Transcribed_RNA"/>
</dbReference>
<evidence type="ECO:0000313" key="2">
    <source>
        <dbReference type="EMBL" id="CAE0047492.1"/>
    </source>
</evidence>
<dbReference type="GO" id="GO:0032259">
    <property type="term" value="P:methylation"/>
    <property type="evidence" value="ECO:0007669"/>
    <property type="project" value="InterPro"/>
</dbReference>
<reference evidence="3" key="1">
    <citation type="submission" date="2021-01" db="EMBL/GenBank/DDBJ databases">
        <authorList>
            <person name="Corre E."/>
            <person name="Pelletier E."/>
            <person name="Niang G."/>
            <person name="Scheremetjew M."/>
            <person name="Finn R."/>
            <person name="Kale V."/>
            <person name="Holt S."/>
            <person name="Cochrane G."/>
            <person name="Meng A."/>
            <person name="Brown T."/>
            <person name="Cohen L."/>
        </authorList>
    </citation>
    <scope>NUCLEOTIDE SEQUENCE</scope>
    <source>
        <strain evidence="3">CCMP 769</strain>
    </source>
</reference>
<sequence>MSGAREAGVEAKAVRRVVFCDRSYMRIFFVNCVSRASGENTERLKPAVCEARGPRGNPIGMTVDARSEQWYTRRKRDRWSELDLERLPTELRPNEGETLDLFLRKKVLLLQSRRGYRANTDSQILAYFATRRREARGLSGDSEHRALDLGAGNALVSVLYGNHNRGANMQLVELQGGLAARAARNLALNGLVPRSTVVCHDLAHGLPSNTEGKMDVVLCNPPFYRDINSRSPPTRKEKLLAHFESSVDIVGFAKVAFEALVEGSQTASAYFVYDAIHSERLYDGLMKGGLEIVTTQTVFHRLHHQPLRVLCEARRPQAGFEREELEPLVLHPEGTSEVEYGEDMEDFLGSLPIPQFIIGQLRDDYQRTDEE</sequence>
<dbReference type="EMBL" id="HBHW01019971">
    <property type="protein sequence ID" value="CAE0047515.1"/>
    <property type="molecule type" value="Transcribed_RNA"/>
</dbReference>
<dbReference type="AlphaFoldDB" id="A0A7S2ZRN7"/>
<dbReference type="Gene3D" id="3.40.50.150">
    <property type="entry name" value="Vaccinia Virus protein VP39"/>
    <property type="match status" value="1"/>
</dbReference>
<dbReference type="InterPro" id="IPR002052">
    <property type="entry name" value="DNA_methylase_N6_adenine_CS"/>
</dbReference>
<proteinExistence type="predicted"/>
<gene>
    <name evidence="2" type="ORF">RMAR00112_LOCUS15471</name>
    <name evidence="3" type="ORF">RMAR00112_LOCUS15474</name>
    <name evidence="4" type="ORF">RMAR00112_LOCUS15478</name>
    <name evidence="5" type="ORF">RMAR00112_LOCUS15482</name>
    <name evidence="6" type="ORF">RMAR00112_LOCUS15489</name>
    <name evidence="7" type="ORF">RMAR00112_LOCUS15495</name>
</gene>
<organism evidence="3">
    <name type="scientific">Rhodosorus marinus</name>
    <dbReference type="NCBI Taxonomy" id="101924"/>
    <lineage>
        <taxon>Eukaryota</taxon>
        <taxon>Rhodophyta</taxon>
        <taxon>Stylonematophyceae</taxon>
        <taxon>Stylonematales</taxon>
        <taxon>Stylonemataceae</taxon>
        <taxon>Rhodosorus</taxon>
    </lineage>
</organism>
<dbReference type="EMBL" id="HBHW01019964">
    <property type="protein sequence ID" value="CAE0047509.1"/>
    <property type="molecule type" value="Transcribed_RNA"/>
</dbReference>
<dbReference type="PANTHER" id="PTHR47739:SF1">
    <property type="entry name" value="TRNA1(VAL) (ADENINE(37)-N6)-METHYLTRANSFERASE"/>
    <property type="match status" value="1"/>
</dbReference>
<evidence type="ECO:0000313" key="4">
    <source>
        <dbReference type="EMBL" id="CAE0047498.1"/>
    </source>
</evidence>
<evidence type="ECO:0000313" key="6">
    <source>
        <dbReference type="EMBL" id="CAE0047509.1"/>
    </source>
</evidence>
<protein>
    <recommendedName>
        <fullName evidence="1">Methyltransferase small domain-containing protein</fullName>
    </recommendedName>
</protein>
<dbReference type="InterPro" id="IPR007848">
    <property type="entry name" value="Small_mtfrase_dom"/>
</dbReference>